<dbReference type="InterPro" id="IPR011083">
    <property type="entry name" value="Phage_tail_collar_dom"/>
</dbReference>
<feature type="domain" description="Phage tail collar" evidence="1">
    <location>
        <begin position="7"/>
        <end position="63"/>
    </location>
</feature>
<gene>
    <name evidence="2" type="ORF">J3U87_05515</name>
</gene>
<dbReference type="SUPFAM" id="SSF88874">
    <property type="entry name" value="Receptor-binding domain of short tail fibre protein gp12"/>
    <property type="match status" value="1"/>
</dbReference>
<proteinExistence type="predicted"/>
<dbReference type="Proteomes" id="UP000663929">
    <property type="component" value="Chromosome"/>
</dbReference>
<evidence type="ECO:0000313" key="3">
    <source>
        <dbReference type="Proteomes" id="UP000663929"/>
    </source>
</evidence>
<dbReference type="Gene3D" id="3.90.1340.10">
    <property type="entry name" value="Phage tail collar domain"/>
    <property type="match status" value="1"/>
</dbReference>
<dbReference type="EMBL" id="CP071793">
    <property type="protein sequence ID" value="QTD51911.1"/>
    <property type="molecule type" value="Genomic_DNA"/>
</dbReference>
<evidence type="ECO:0000259" key="1">
    <source>
        <dbReference type="Pfam" id="PF07484"/>
    </source>
</evidence>
<dbReference type="RefSeq" id="WP_272932461.1">
    <property type="nucleotide sequence ID" value="NZ_CP071793.1"/>
</dbReference>
<accession>A0A8A4TSA8</accession>
<name>A0A8A4TSA8_SULCO</name>
<evidence type="ECO:0000313" key="2">
    <source>
        <dbReference type="EMBL" id="QTD51911.1"/>
    </source>
</evidence>
<reference evidence="2" key="1">
    <citation type="submission" date="2021-03" db="EMBL/GenBank/DDBJ databases">
        <title>Acanthopleuribacteraceae sp. M133.</title>
        <authorList>
            <person name="Wang G."/>
        </authorList>
    </citation>
    <scope>NUCLEOTIDE SEQUENCE</scope>
    <source>
        <strain evidence="2">M133</strain>
    </source>
</reference>
<dbReference type="AlphaFoldDB" id="A0A8A4TSA8"/>
<organism evidence="2 3">
    <name type="scientific">Sulfidibacter corallicola</name>
    <dbReference type="NCBI Taxonomy" id="2818388"/>
    <lineage>
        <taxon>Bacteria</taxon>
        <taxon>Pseudomonadati</taxon>
        <taxon>Acidobacteriota</taxon>
        <taxon>Holophagae</taxon>
        <taxon>Acanthopleuribacterales</taxon>
        <taxon>Acanthopleuribacteraceae</taxon>
        <taxon>Sulfidibacter</taxon>
    </lineage>
</organism>
<dbReference type="InterPro" id="IPR037053">
    <property type="entry name" value="Phage_tail_collar_dom_sf"/>
</dbReference>
<dbReference type="KEGG" id="scor:J3U87_05515"/>
<sequence>MGEPYLGEIRCFGFDFPPKNWAQCAGQVLPISQNQALFALIGTIFGGDGNVTFGMPNLRGRTPIGMDGSLFQIGAEGGETLVHLTEDQIPAHTHTFGAFKTEATQFAIARDRYLAAGPKPAYVNAATNLVKLADKSVSDAGSGSGHENVQPTLVMNYCIALAGAFPPKP</sequence>
<protein>
    <submittedName>
        <fullName evidence="2">Phage tail protein</fullName>
    </submittedName>
</protein>
<dbReference type="Pfam" id="PF07484">
    <property type="entry name" value="Collar"/>
    <property type="match status" value="1"/>
</dbReference>
<keyword evidence="3" id="KW-1185">Reference proteome</keyword>